<dbReference type="EMBL" id="JANRHH010000020">
    <property type="protein sequence ID" value="MDN4593155.1"/>
    <property type="molecule type" value="Genomic_DNA"/>
</dbReference>
<keyword evidence="3" id="KW-1185">Reference proteome</keyword>
<dbReference type="Proteomes" id="UP001174196">
    <property type="component" value="Unassembled WGS sequence"/>
</dbReference>
<protein>
    <recommendedName>
        <fullName evidence="1">Glycosyl transferase family 1 domain-containing protein</fullName>
    </recommendedName>
</protein>
<evidence type="ECO:0000259" key="1">
    <source>
        <dbReference type="Pfam" id="PF00534"/>
    </source>
</evidence>
<accession>A0ABT8IKA6</accession>
<reference evidence="2" key="1">
    <citation type="submission" date="2022-08" db="EMBL/GenBank/DDBJ databases">
        <title>Polycladomyces zharkentsis sp. nov., a novel thermophilic CMC and starch-degrading bacterium isolated from a geothermal spring in Kazakhstan.</title>
        <authorList>
            <person name="Mashzhan A."/>
            <person name="Kistaubaeva A."/>
            <person name="Javier-Lopez R."/>
            <person name="Birkeland N.-K."/>
        </authorList>
    </citation>
    <scope>NUCLEOTIDE SEQUENCE</scope>
    <source>
        <strain evidence="2">KSR 13</strain>
    </source>
</reference>
<proteinExistence type="predicted"/>
<evidence type="ECO:0000313" key="3">
    <source>
        <dbReference type="Proteomes" id="UP001174196"/>
    </source>
</evidence>
<feature type="domain" description="Glycosyl transferase family 1" evidence="1">
    <location>
        <begin position="208"/>
        <end position="290"/>
    </location>
</feature>
<dbReference type="Gene3D" id="3.40.50.2000">
    <property type="entry name" value="Glycogen Phosphorylase B"/>
    <property type="match status" value="1"/>
</dbReference>
<dbReference type="InterPro" id="IPR001296">
    <property type="entry name" value="Glyco_trans_1"/>
</dbReference>
<organism evidence="2 3">
    <name type="scientific">Polycladomyces subterraneus</name>
    <dbReference type="NCBI Taxonomy" id="1016997"/>
    <lineage>
        <taxon>Bacteria</taxon>
        <taxon>Bacillati</taxon>
        <taxon>Bacillota</taxon>
        <taxon>Bacilli</taxon>
        <taxon>Bacillales</taxon>
        <taxon>Thermoactinomycetaceae</taxon>
        <taxon>Polycladomyces</taxon>
    </lineage>
</organism>
<dbReference type="Pfam" id="PF00534">
    <property type="entry name" value="Glycos_transf_1"/>
    <property type="match status" value="1"/>
</dbReference>
<dbReference type="SUPFAM" id="SSF53756">
    <property type="entry name" value="UDP-Glycosyltransferase/glycogen phosphorylase"/>
    <property type="match status" value="1"/>
</dbReference>
<name>A0ABT8IKA6_9BACL</name>
<evidence type="ECO:0000313" key="2">
    <source>
        <dbReference type="EMBL" id="MDN4593155.1"/>
    </source>
</evidence>
<gene>
    <name evidence="2" type="ORF">NWF35_04440</name>
</gene>
<comment type="caution">
    <text evidence="2">The sequence shown here is derived from an EMBL/GenBank/DDBJ whole genome shotgun (WGS) entry which is preliminary data.</text>
</comment>
<dbReference type="RefSeq" id="WP_301237870.1">
    <property type="nucleotide sequence ID" value="NZ_JANRHH010000020.1"/>
</dbReference>
<sequence length="305" mass="35182">MEVWILPDASWVNQDTLPAFPPVGRDQDAVRVTLKALDDWVQKDKPPAAVSIAPVRIHVPFRLWDHRLIRLLRKQQPQADFVFYTAQLSKHLPLQEGGDRLCVPSFYLRNQYRKRNELSKNAIRICHPAVSAETPHRWSEEGLRVRKDVRRERGWQKRNVLVVDVSQATKVQRSFLEKELSVSRNQHPSLVVYTWFRPVPFGKRCPLYLAADWLLTASSSTRSLSPIHAEAMVTGLPVVTFDLGDHGEWVRHAHNGLVLHLAQWRAEWRRYLAELLSDPSWSRDLGKNARAIAERYLMTKTEGGA</sequence>